<dbReference type="Pfam" id="PF00413">
    <property type="entry name" value="Peptidase_M10"/>
    <property type="match status" value="1"/>
</dbReference>
<dbReference type="GO" id="GO:0008270">
    <property type="term" value="F:zinc ion binding"/>
    <property type="evidence" value="ECO:0007669"/>
    <property type="project" value="InterPro"/>
</dbReference>
<comment type="caution">
    <text evidence="9">The sequence shown here is derived from an EMBL/GenBank/DDBJ whole genome shotgun (WGS) entry which is preliminary data.</text>
</comment>
<keyword evidence="1" id="KW-0645">Protease</keyword>
<dbReference type="InterPro" id="IPR001818">
    <property type="entry name" value="Pept_M10_metallopeptidase"/>
</dbReference>
<dbReference type="Gene3D" id="3.40.390.10">
    <property type="entry name" value="Collagenase (Catalytic Domain)"/>
    <property type="match status" value="1"/>
</dbReference>
<gene>
    <name evidence="9" type="ORF">HRI_003550200</name>
</gene>
<proteinExistence type="predicted"/>
<evidence type="ECO:0000256" key="5">
    <source>
        <dbReference type="PIRSR" id="PIRSR621190-2"/>
    </source>
</evidence>
<feature type="binding site" evidence="5">
    <location>
        <position position="180"/>
    </location>
    <ligand>
        <name>Zn(2+)</name>
        <dbReference type="ChEBI" id="CHEBI:29105"/>
        <label>2</label>
        <note>catalytic</note>
    </ligand>
</feature>
<feature type="binding site" evidence="5">
    <location>
        <position position="162"/>
    </location>
    <ligand>
        <name>Zn(2+)</name>
        <dbReference type="ChEBI" id="CHEBI:29105"/>
        <label>2</label>
        <note>catalytic</note>
    </ligand>
</feature>
<dbReference type="OrthoDB" id="406838at2759"/>
<evidence type="ECO:0000256" key="3">
    <source>
        <dbReference type="ARBA" id="ARBA00022801"/>
    </source>
</evidence>
<feature type="chain" id="PRO_5040974657" description="Peptidase M10 metallopeptidase domain-containing protein" evidence="7">
    <location>
        <begin position="26"/>
        <end position="205"/>
    </location>
</feature>
<dbReference type="GO" id="GO:0030574">
    <property type="term" value="P:collagen catabolic process"/>
    <property type="evidence" value="ECO:0007669"/>
    <property type="project" value="TreeGrafter"/>
</dbReference>
<dbReference type="GO" id="GO:0031012">
    <property type="term" value="C:extracellular matrix"/>
    <property type="evidence" value="ECO:0007669"/>
    <property type="project" value="InterPro"/>
</dbReference>
<accession>A0A9W7MG50</accession>
<keyword evidence="5" id="KW-0106">Calcium</keyword>
<organism evidence="9 10">
    <name type="scientific">Hibiscus trionum</name>
    <name type="common">Flower of an hour</name>
    <dbReference type="NCBI Taxonomy" id="183268"/>
    <lineage>
        <taxon>Eukaryota</taxon>
        <taxon>Viridiplantae</taxon>
        <taxon>Streptophyta</taxon>
        <taxon>Embryophyta</taxon>
        <taxon>Tracheophyta</taxon>
        <taxon>Spermatophyta</taxon>
        <taxon>Magnoliopsida</taxon>
        <taxon>eudicotyledons</taxon>
        <taxon>Gunneridae</taxon>
        <taxon>Pentapetalae</taxon>
        <taxon>rosids</taxon>
        <taxon>malvids</taxon>
        <taxon>Malvales</taxon>
        <taxon>Malvaceae</taxon>
        <taxon>Malvoideae</taxon>
        <taxon>Hibiscus</taxon>
    </lineage>
</organism>
<evidence type="ECO:0000256" key="1">
    <source>
        <dbReference type="ARBA" id="ARBA00022670"/>
    </source>
</evidence>
<dbReference type="InterPro" id="IPR024079">
    <property type="entry name" value="MetalloPept_cat_dom_sf"/>
</dbReference>
<keyword evidence="10" id="KW-1185">Reference proteome</keyword>
<reference evidence="9" key="1">
    <citation type="submission" date="2023-05" db="EMBL/GenBank/DDBJ databases">
        <title>Genome and transcriptome analyses reveal genes involved in the formation of fine ridges on petal epidermal cells in Hibiscus trionum.</title>
        <authorList>
            <person name="Koshimizu S."/>
            <person name="Masuda S."/>
            <person name="Ishii T."/>
            <person name="Shirasu K."/>
            <person name="Hoshino A."/>
            <person name="Arita M."/>
        </authorList>
    </citation>
    <scope>NUCLEOTIDE SEQUENCE</scope>
    <source>
        <strain evidence="9">Hamamatsu line</strain>
    </source>
</reference>
<dbReference type="Proteomes" id="UP001165190">
    <property type="component" value="Unassembled WGS sequence"/>
</dbReference>
<dbReference type="PRINTS" id="PR00138">
    <property type="entry name" value="MATRIXIN"/>
</dbReference>
<evidence type="ECO:0000259" key="8">
    <source>
        <dbReference type="Pfam" id="PF00413"/>
    </source>
</evidence>
<dbReference type="EMBL" id="BSYR01000033">
    <property type="protein sequence ID" value="GMI98809.1"/>
    <property type="molecule type" value="Genomic_DNA"/>
</dbReference>
<dbReference type="GO" id="GO:0006508">
    <property type="term" value="P:proteolysis"/>
    <property type="evidence" value="ECO:0007669"/>
    <property type="project" value="UniProtKB-KW"/>
</dbReference>
<dbReference type="PANTHER" id="PTHR10201">
    <property type="entry name" value="MATRIX METALLOPROTEINASE"/>
    <property type="match status" value="1"/>
</dbReference>
<dbReference type="PANTHER" id="PTHR10201:SF213">
    <property type="entry name" value="METALLOENDOPROTEINASE 2-MMP-LIKE"/>
    <property type="match status" value="1"/>
</dbReference>
<keyword evidence="2 5" id="KW-0479">Metal-binding</keyword>
<name>A0A9W7MG50_HIBTR</name>
<comment type="cofactor">
    <cofactor evidence="5">
        <name>Ca(2+)</name>
        <dbReference type="ChEBI" id="CHEBI:29108"/>
    </cofactor>
    <text evidence="5">Can bind about 5 Ca(2+) ions per subunit.</text>
</comment>
<sequence>MAAKLIHQLLGAFLTILVLQTFVAGQGSYGSPDGVGPPASDHTFQSDDNDTPPSGWNSLPLTYGFLSNSSLPAGLDLEVVTSIIDDAFQVWQVPVPTFAFQMISSGEDANIKIAFVPLDPSYYGFGYFPPDGRLYLDNSHTSWSTGSSPASDEVDLMSAALHVIGGTLGLGNSNDSSAVMYPILNLGSIKRELSQEDITRIQALY</sequence>
<keyword evidence="4 5" id="KW-0862">Zinc</keyword>
<feature type="region of interest" description="Disordered" evidence="6">
    <location>
        <begin position="33"/>
        <end position="52"/>
    </location>
</feature>
<dbReference type="AlphaFoldDB" id="A0A9W7MG50"/>
<dbReference type="InterPro" id="IPR021190">
    <property type="entry name" value="Pept_M10A"/>
</dbReference>
<feature type="signal peptide" evidence="7">
    <location>
        <begin position="1"/>
        <end position="25"/>
    </location>
</feature>
<protein>
    <recommendedName>
        <fullName evidence="8">Peptidase M10 metallopeptidase domain-containing protein</fullName>
    </recommendedName>
</protein>
<keyword evidence="7" id="KW-0732">Signal</keyword>
<evidence type="ECO:0000313" key="9">
    <source>
        <dbReference type="EMBL" id="GMI98809.1"/>
    </source>
</evidence>
<dbReference type="GO" id="GO:0004222">
    <property type="term" value="F:metalloendopeptidase activity"/>
    <property type="evidence" value="ECO:0007669"/>
    <property type="project" value="InterPro"/>
</dbReference>
<evidence type="ECO:0000256" key="6">
    <source>
        <dbReference type="SAM" id="MobiDB-lite"/>
    </source>
</evidence>
<dbReference type="SUPFAM" id="SSF55486">
    <property type="entry name" value="Metalloproteases ('zincins'), catalytic domain"/>
    <property type="match status" value="1"/>
</dbReference>
<evidence type="ECO:0000256" key="2">
    <source>
        <dbReference type="ARBA" id="ARBA00022723"/>
    </source>
</evidence>
<evidence type="ECO:0000313" key="10">
    <source>
        <dbReference type="Proteomes" id="UP001165190"/>
    </source>
</evidence>
<dbReference type="GO" id="GO:0030198">
    <property type="term" value="P:extracellular matrix organization"/>
    <property type="evidence" value="ECO:0007669"/>
    <property type="project" value="TreeGrafter"/>
</dbReference>
<evidence type="ECO:0000256" key="4">
    <source>
        <dbReference type="ARBA" id="ARBA00022833"/>
    </source>
</evidence>
<evidence type="ECO:0000256" key="7">
    <source>
        <dbReference type="SAM" id="SignalP"/>
    </source>
</evidence>
<feature type="domain" description="Peptidase M10 metallopeptidase" evidence="8">
    <location>
        <begin position="56"/>
        <end position="205"/>
    </location>
</feature>
<feature type="binding site" evidence="5">
    <location>
        <position position="140"/>
    </location>
    <ligand>
        <name>Zn(2+)</name>
        <dbReference type="ChEBI" id="CHEBI:29105"/>
        <label>1</label>
    </ligand>
</feature>
<keyword evidence="3" id="KW-0378">Hydrolase</keyword>
<feature type="binding site" evidence="5">
    <location>
        <position position="137"/>
    </location>
    <ligand>
        <name>Ca(2+)</name>
        <dbReference type="ChEBI" id="CHEBI:29108"/>
        <label>2</label>
    </ligand>
</feature>
<comment type="cofactor">
    <cofactor evidence="5">
        <name>Zn(2+)</name>
        <dbReference type="ChEBI" id="CHEBI:29105"/>
    </cofactor>
    <text evidence="5">Binds 2 Zn(2+) ions per subunit.</text>
</comment>